<name>A0AB39X976_9GAMM</name>
<proteinExistence type="predicted"/>
<dbReference type="SUPFAM" id="SSF54611">
    <property type="entry name" value="SecB-like"/>
    <property type="match status" value="1"/>
</dbReference>
<dbReference type="RefSeq" id="WP_369742828.1">
    <property type="nucleotide sequence ID" value="NZ_CP165718.1"/>
</dbReference>
<protein>
    <recommendedName>
        <fullName evidence="2">Preprotein translocase subunit SecB</fullName>
    </recommendedName>
</protein>
<evidence type="ECO:0000313" key="1">
    <source>
        <dbReference type="EMBL" id="XDV09364.1"/>
    </source>
</evidence>
<sequence>MNEAVIKPAVDNLSIEKVDLLTARVDCDEVFSFSKPKPNCNVKVGRGLVSFSVLEPGEGEEGNPKYVAYVYQCGLKFEPKEVDAEASDSDCTTLLIEARFSVIYVMKDDVNEDSLREFGRFNVPYHVWPYWREYAQSTLSRMGVEPVPIPVYRLRK</sequence>
<evidence type="ECO:0008006" key="2">
    <source>
        <dbReference type="Google" id="ProtNLM"/>
    </source>
</evidence>
<organism evidence="1">
    <name type="scientific">Pseudidiomarina sp. PP-1MA</name>
    <dbReference type="NCBI Taxonomy" id="3237706"/>
    <lineage>
        <taxon>Bacteria</taxon>
        <taxon>Pseudomonadati</taxon>
        <taxon>Pseudomonadota</taxon>
        <taxon>Gammaproteobacteria</taxon>
        <taxon>Alteromonadales</taxon>
        <taxon>Idiomarinaceae</taxon>
        <taxon>Pseudidiomarina</taxon>
    </lineage>
</organism>
<dbReference type="Gene3D" id="3.10.420.10">
    <property type="entry name" value="SecB-like"/>
    <property type="match status" value="1"/>
</dbReference>
<dbReference type="EMBL" id="CP165718">
    <property type="protein sequence ID" value="XDV09364.1"/>
    <property type="molecule type" value="Genomic_DNA"/>
</dbReference>
<dbReference type="AlphaFoldDB" id="A0AB39X976"/>
<accession>A0AB39X976</accession>
<reference evidence="1" key="1">
    <citation type="submission" date="2024-07" db="EMBL/GenBank/DDBJ databases">
        <title>Whole genome sequence of bacterial strains from algal surface.</title>
        <authorList>
            <person name="Kumar P."/>
        </authorList>
    </citation>
    <scope>NUCLEOTIDE SEQUENCE</scope>
    <source>
        <strain evidence="1">PP-1MA</strain>
    </source>
</reference>
<dbReference type="InterPro" id="IPR035958">
    <property type="entry name" value="SecB-like_sf"/>
</dbReference>
<gene>
    <name evidence="1" type="ORF">AB8S08_11480</name>
</gene>